<dbReference type="STRING" id="585531.HMPREF0063_10209"/>
<dbReference type="Gene3D" id="1.10.260.40">
    <property type="entry name" value="lambda repressor-like DNA-binding domains"/>
    <property type="match status" value="1"/>
</dbReference>
<accession>E2S852</accession>
<sequence>MDYSRRTTEEWEAGVGAQFRALRLEQDLDQATVADRASVSLSALKALESGRGSSLRTVVRVARALGRVEWLESVHEVPEVSPLAIARATEGVRRPRRASPRRIREA</sequence>
<dbReference type="SMART" id="SM00530">
    <property type="entry name" value="HTH_XRE"/>
    <property type="match status" value="1"/>
</dbReference>
<comment type="caution">
    <text evidence="2">The sequence shown here is derived from an EMBL/GenBank/DDBJ whole genome shotgun (WGS) entry which is preliminary data.</text>
</comment>
<protein>
    <submittedName>
        <fullName evidence="2">DNA-binding helix-turn-helix protein</fullName>
    </submittedName>
</protein>
<dbReference type="GO" id="GO:0003677">
    <property type="term" value="F:DNA binding"/>
    <property type="evidence" value="ECO:0007669"/>
    <property type="project" value="UniProtKB-KW"/>
</dbReference>
<dbReference type="PROSITE" id="PS50943">
    <property type="entry name" value="HTH_CROC1"/>
    <property type="match status" value="1"/>
</dbReference>
<organism evidence="2 3">
    <name type="scientific">Aeromicrobium marinum DSM 15272</name>
    <dbReference type="NCBI Taxonomy" id="585531"/>
    <lineage>
        <taxon>Bacteria</taxon>
        <taxon>Bacillati</taxon>
        <taxon>Actinomycetota</taxon>
        <taxon>Actinomycetes</taxon>
        <taxon>Propionibacteriales</taxon>
        <taxon>Nocardioidaceae</taxon>
        <taxon>Aeromicrobium</taxon>
    </lineage>
</organism>
<dbReference type="HOGENOM" id="CLU_153788_0_4_11"/>
<dbReference type="EMBL" id="ACLF03000002">
    <property type="protein sequence ID" value="EFQ84357.1"/>
    <property type="molecule type" value="Genomic_DNA"/>
</dbReference>
<name>E2S852_9ACTN</name>
<dbReference type="InterPro" id="IPR010982">
    <property type="entry name" value="Lambda_DNA-bd_dom_sf"/>
</dbReference>
<dbReference type="InterPro" id="IPR001387">
    <property type="entry name" value="Cro/C1-type_HTH"/>
</dbReference>
<keyword evidence="3" id="KW-1185">Reference proteome</keyword>
<evidence type="ECO:0000259" key="1">
    <source>
        <dbReference type="PROSITE" id="PS50943"/>
    </source>
</evidence>
<dbReference type="CDD" id="cd00093">
    <property type="entry name" value="HTH_XRE"/>
    <property type="match status" value="1"/>
</dbReference>
<evidence type="ECO:0000313" key="2">
    <source>
        <dbReference type="EMBL" id="EFQ84357.1"/>
    </source>
</evidence>
<feature type="domain" description="HTH cro/C1-type" evidence="1">
    <location>
        <begin position="19"/>
        <end position="71"/>
    </location>
</feature>
<reference evidence="2" key="1">
    <citation type="submission" date="2010-08" db="EMBL/GenBank/DDBJ databases">
        <authorList>
            <person name="Muzny D."/>
            <person name="Qin X."/>
            <person name="Buhay C."/>
            <person name="Dugan-Rocha S."/>
            <person name="Ding Y."/>
            <person name="Chen G."/>
            <person name="Hawes A."/>
            <person name="Holder M."/>
            <person name="Jhangiani S."/>
            <person name="Johnson A."/>
            <person name="Khan Z."/>
            <person name="Li Z."/>
            <person name="Liu W."/>
            <person name="Liu X."/>
            <person name="Perez L."/>
            <person name="Shen H."/>
            <person name="Wang Q."/>
            <person name="Watt J."/>
            <person name="Xi L."/>
            <person name="Xin Y."/>
            <person name="Zhou J."/>
            <person name="Deng J."/>
            <person name="Jiang H."/>
            <person name="Liu Y."/>
            <person name="Qu J."/>
            <person name="Song X.-Z."/>
            <person name="Zhang L."/>
            <person name="Villasana D."/>
            <person name="Johnson A."/>
            <person name="Liu J."/>
            <person name="Liyanage D."/>
            <person name="Lorensuhewa L."/>
            <person name="Robinson T."/>
            <person name="Song A."/>
            <person name="Song B.-B."/>
            <person name="Dinh H."/>
            <person name="Thornton R."/>
            <person name="Coyle M."/>
            <person name="Francisco L."/>
            <person name="Jackson L."/>
            <person name="Javaid M."/>
            <person name="Korchina V."/>
            <person name="Kovar C."/>
            <person name="Mata R."/>
            <person name="Mathew T."/>
            <person name="Ngo R."/>
            <person name="Nguyen L."/>
            <person name="Nguyen N."/>
            <person name="Okwuonu G."/>
            <person name="Ongeri F."/>
            <person name="Pham C."/>
            <person name="Simmons D."/>
            <person name="Wilczek-Boney K."/>
            <person name="Hale W."/>
            <person name="Jakkamsetti A."/>
            <person name="Pham P."/>
            <person name="Ruth R."/>
            <person name="San Lucas F."/>
            <person name="Warren J."/>
            <person name="Zhang J."/>
            <person name="Zhao Z."/>
            <person name="Zhou C."/>
            <person name="Zhu D."/>
            <person name="Lee S."/>
            <person name="Bess C."/>
            <person name="Blankenburg K."/>
            <person name="Forbes L."/>
            <person name="Fu Q."/>
            <person name="Gubbala S."/>
            <person name="Hirani K."/>
            <person name="Jayaseelan J.C."/>
            <person name="Lara F."/>
            <person name="Munidasa M."/>
            <person name="Palculict T."/>
            <person name="Patil S."/>
            <person name="Pu L.-L."/>
            <person name="Saada N."/>
            <person name="Tang L."/>
            <person name="Weissenberger G."/>
            <person name="Zhu Y."/>
            <person name="Hemphill L."/>
            <person name="Shang Y."/>
            <person name="Youmans B."/>
            <person name="Ayvaz T."/>
            <person name="Ross M."/>
            <person name="Santibanez J."/>
            <person name="Aqrawi P."/>
            <person name="Gross S."/>
            <person name="Joshi V."/>
            <person name="Fowler G."/>
            <person name="Nazareth L."/>
            <person name="Reid J."/>
            <person name="Worley K."/>
            <person name="Petrosino J."/>
            <person name="Highlander S."/>
            <person name="Gibbs R."/>
        </authorList>
    </citation>
    <scope>NUCLEOTIDE SEQUENCE [LARGE SCALE GENOMIC DNA]</scope>
    <source>
        <strain evidence="2">DSM 15272</strain>
    </source>
</reference>
<dbReference type="AlphaFoldDB" id="E2S852"/>
<evidence type="ECO:0000313" key="3">
    <source>
        <dbReference type="Proteomes" id="UP000003111"/>
    </source>
</evidence>
<proteinExistence type="predicted"/>
<keyword evidence="2" id="KW-0238">DNA-binding</keyword>
<gene>
    <name evidence="2" type="ORF">HMPREF0063_10209</name>
</gene>
<dbReference type="Pfam" id="PF01381">
    <property type="entry name" value="HTH_3"/>
    <property type="match status" value="1"/>
</dbReference>
<dbReference type="Proteomes" id="UP000003111">
    <property type="component" value="Unassembled WGS sequence"/>
</dbReference>
<dbReference type="eggNOG" id="COG1396">
    <property type="taxonomic scope" value="Bacteria"/>
</dbReference>
<dbReference type="OrthoDB" id="6637137at2"/>
<dbReference type="SUPFAM" id="SSF47413">
    <property type="entry name" value="lambda repressor-like DNA-binding domains"/>
    <property type="match status" value="1"/>
</dbReference>